<protein>
    <submittedName>
        <fullName evidence="9">GerAB/ArcD/ProY family transporter</fullName>
    </submittedName>
</protein>
<evidence type="ECO:0000256" key="6">
    <source>
        <dbReference type="ARBA" id="ARBA00022989"/>
    </source>
</evidence>
<feature type="transmembrane region" description="Helical" evidence="8">
    <location>
        <begin position="267"/>
        <end position="290"/>
    </location>
</feature>
<feature type="transmembrane region" description="Helical" evidence="8">
    <location>
        <begin position="215"/>
        <end position="238"/>
    </location>
</feature>
<evidence type="ECO:0000313" key="9">
    <source>
        <dbReference type="EMBL" id="MBD2869997.1"/>
    </source>
</evidence>
<keyword evidence="6 8" id="KW-1133">Transmembrane helix</keyword>
<keyword evidence="10" id="KW-1185">Reference proteome</keyword>
<sequence length="361" mass="40677">MNHSVTRPQLFFLIVKTQIGIGLLSLPSKIQSSAKGDAWISVLMAGAAIQLLLIVYSQLLRKFPNQTLSDITIRLFGVYIGKAVNFIYYVLFVLIAGYAITLYVRLVHIWMLPMTPGWVLLLLIIGTGIYLALENLRVIARFFVLTSVLFGLLILISTLNFTNELQVANILPVGESGFAHMVQGSEKTVFAMFGFEVILYFAAQVQNNGKSLIRVFSFANGFVTLFYAYFVFLCLIGFSPKVLERVNEPVLYMFKGLTYQLFDRLDLIFLAIWIIPMTATIVSYLCLAGKSLTANQSSYRKLIWFSGVLVYLLGLYLSSMESIDLFRKWVEYGYLAMIAALPFLLWLASFLLKNKKKVGSA</sequence>
<feature type="transmembrane region" description="Helical" evidence="8">
    <location>
        <begin position="140"/>
        <end position="161"/>
    </location>
</feature>
<organism evidence="9 10">
    <name type="scientific">Paenibacillus arenilitoris</name>
    <dbReference type="NCBI Taxonomy" id="2772299"/>
    <lineage>
        <taxon>Bacteria</taxon>
        <taxon>Bacillati</taxon>
        <taxon>Bacillota</taxon>
        <taxon>Bacilli</taxon>
        <taxon>Bacillales</taxon>
        <taxon>Paenibacillaceae</taxon>
        <taxon>Paenibacillus</taxon>
    </lineage>
</organism>
<feature type="transmembrane region" description="Helical" evidence="8">
    <location>
        <begin position="181"/>
        <end position="203"/>
    </location>
</feature>
<feature type="transmembrane region" description="Helical" evidence="8">
    <location>
        <begin position="302"/>
        <end position="320"/>
    </location>
</feature>
<feature type="transmembrane region" description="Helical" evidence="8">
    <location>
        <begin position="38"/>
        <end position="56"/>
    </location>
</feature>
<evidence type="ECO:0000256" key="5">
    <source>
        <dbReference type="ARBA" id="ARBA00022692"/>
    </source>
</evidence>
<dbReference type="Proteomes" id="UP000632125">
    <property type="component" value="Unassembled WGS sequence"/>
</dbReference>
<evidence type="ECO:0000256" key="3">
    <source>
        <dbReference type="ARBA" id="ARBA00022448"/>
    </source>
</evidence>
<feature type="transmembrane region" description="Helical" evidence="8">
    <location>
        <begin position="110"/>
        <end position="133"/>
    </location>
</feature>
<accession>A0A927CMJ2</accession>
<evidence type="ECO:0000256" key="1">
    <source>
        <dbReference type="ARBA" id="ARBA00004141"/>
    </source>
</evidence>
<dbReference type="NCBIfam" id="TIGR00912">
    <property type="entry name" value="2A0309"/>
    <property type="match status" value="1"/>
</dbReference>
<comment type="caution">
    <text evidence="9">The sequence shown here is derived from an EMBL/GenBank/DDBJ whole genome shotgun (WGS) entry which is preliminary data.</text>
</comment>
<dbReference type="EMBL" id="JACXIY010000017">
    <property type="protein sequence ID" value="MBD2869997.1"/>
    <property type="molecule type" value="Genomic_DNA"/>
</dbReference>
<evidence type="ECO:0000256" key="2">
    <source>
        <dbReference type="ARBA" id="ARBA00007998"/>
    </source>
</evidence>
<keyword evidence="7 8" id="KW-0472">Membrane</keyword>
<evidence type="ECO:0000313" key="10">
    <source>
        <dbReference type="Proteomes" id="UP000632125"/>
    </source>
</evidence>
<keyword evidence="3" id="KW-0813">Transport</keyword>
<dbReference type="GO" id="GO:0009847">
    <property type="term" value="P:spore germination"/>
    <property type="evidence" value="ECO:0007669"/>
    <property type="project" value="InterPro"/>
</dbReference>
<keyword evidence="5 8" id="KW-0812">Transmembrane</keyword>
<comment type="subcellular location">
    <subcellularLocation>
        <location evidence="1">Membrane</location>
        <topology evidence="1">Multi-pass membrane protein</topology>
    </subcellularLocation>
</comment>
<evidence type="ECO:0000256" key="4">
    <source>
        <dbReference type="ARBA" id="ARBA00022544"/>
    </source>
</evidence>
<comment type="similarity">
    <text evidence="2">Belongs to the amino acid-polyamine-organocation (APC) superfamily. Spore germination protein (SGP) (TC 2.A.3.9) family.</text>
</comment>
<dbReference type="GO" id="GO:0016020">
    <property type="term" value="C:membrane"/>
    <property type="evidence" value="ECO:0007669"/>
    <property type="project" value="UniProtKB-SubCell"/>
</dbReference>
<evidence type="ECO:0000256" key="7">
    <source>
        <dbReference type="ARBA" id="ARBA00023136"/>
    </source>
</evidence>
<dbReference type="PANTHER" id="PTHR34975">
    <property type="entry name" value="SPORE GERMINATION PROTEIN A2"/>
    <property type="match status" value="1"/>
</dbReference>
<keyword evidence="4" id="KW-0309">Germination</keyword>
<gene>
    <name evidence="9" type="ORF">IDH41_15510</name>
</gene>
<dbReference type="AlphaFoldDB" id="A0A927CMJ2"/>
<dbReference type="Pfam" id="PF03845">
    <property type="entry name" value="Spore_permease"/>
    <property type="match status" value="1"/>
</dbReference>
<name>A0A927CMJ2_9BACL</name>
<dbReference type="PANTHER" id="PTHR34975:SF2">
    <property type="entry name" value="SPORE GERMINATION PROTEIN A2"/>
    <property type="match status" value="1"/>
</dbReference>
<reference evidence="9" key="1">
    <citation type="submission" date="2020-09" db="EMBL/GenBank/DDBJ databases">
        <title>A novel bacterium of genus Paenibacillus, isolated from South China Sea.</title>
        <authorList>
            <person name="Huang H."/>
            <person name="Mo K."/>
            <person name="Hu Y."/>
        </authorList>
    </citation>
    <scope>NUCLEOTIDE SEQUENCE</scope>
    <source>
        <strain evidence="9">IB182493</strain>
    </source>
</reference>
<proteinExistence type="inferred from homology"/>
<dbReference type="Gene3D" id="1.20.1740.10">
    <property type="entry name" value="Amino acid/polyamine transporter I"/>
    <property type="match status" value="1"/>
</dbReference>
<feature type="transmembrane region" description="Helical" evidence="8">
    <location>
        <begin position="332"/>
        <end position="352"/>
    </location>
</feature>
<dbReference type="InterPro" id="IPR004761">
    <property type="entry name" value="Spore_GerAB"/>
</dbReference>
<evidence type="ECO:0000256" key="8">
    <source>
        <dbReference type="SAM" id="Phobius"/>
    </source>
</evidence>